<name>A0ABS4Z897_9ACTN</name>
<dbReference type="Gene3D" id="3.90.79.10">
    <property type="entry name" value="Nucleoside Triphosphate Pyrophosphohydrolase"/>
    <property type="match status" value="1"/>
</dbReference>
<sequence>MWTTTASRTAYENAWIRVREDQVVHPDGRPGLYGVVEVRSPAVFVVPVTAADEVVLVTVDRYTTGRATPEVPAGGSDGGDLLEAAQRELREETGLAAATWRPIGAVDSLNGVAAAPGQVYLATDLTEVGGDEAAAEGITAVRRVPWAELVAMVGRGEVTDNETLGALMLAAVALGRVRT</sequence>
<protein>
    <submittedName>
        <fullName evidence="2">8-oxo-dGTP pyrophosphatase MutT (NUDIX family)</fullName>
    </submittedName>
</protein>
<dbReference type="RefSeq" id="WP_210054195.1">
    <property type="nucleotide sequence ID" value="NZ_BAAAMH010000012.1"/>
</dbReference>
<dbReference type="InterPro" id="IPR015797">
    <property type="entry name" value="NUDIX_hydrolase-like_dom_sf"/>
</dbReference>
<reference evidence="2 3" key="1">
    <citation type="submission" date="2021-03" db="EMBL/GenBank/DDBJ databases">
        <title>Sequencing the genomes of 1000 actinobacteria strains.</title>
        <authorList>
            <person name="Klenk H.-P."/>
        </authorList>
    </citation>
    <scope>NUCLEOTIDE SEQUENCE [LARGE SCALE GENOMIC DNA]</scope>
    <source>
        <strain evidence="2 3">DSM 12936</strain>
    </source>
</reference>
<keyword evidence="3" id="KW-1185">Reference proteome</keyword>
<proteinExistence type="predicted"/>
<organism evidence="2 3">
    <name type="scientific">Microlunatus capsulatus</name>
    <dbReference type="NCBI Taxonomy" id="99117"/>
    <lineage>
        <taxon>Bacteria</taxon>
        <taxon>Bacillati</taxon>
        <taxon>Actinomycetota</taxon>
        <taxon>Actinomycetes</taxon>
        <taxon>Propionibacteriales</taxon>
        <taxon>Propionibacteriaceae</taxon>
        <taxon>Microlunatus</taxon>
    </lineage>
</organism>
<dbReference type="CDD" id="cd24161">
    <property type="entry name" value="NUDIX_ADPRase_Ndx2"/>
    <property type="match status" value="1"/>
</dbReference>
<dbReference type="InterPro" id="IPR000086">
    <property type="entry name" value="NUDIX_hydrolase_dom"/>
</dbReference>
<feature type="domain" description="Nudix hydrolase" evidence="1">
    <location>
        <begin position="40"/>
        <end position="149"/>
    </location>
</feature>
<comment type="caution">
    <text evidence="2">The sequence shown here is derived from an EMBL/GenBank/DDBJ whole genome shotgun (WGS) entry which is preliminary data.</text>
</comment>
<dbReference type="EMBL" id="JAGIOB010000001">
    <property type="protein sequence ID" value="MBP2416458.1"/>
    <property type="molecule type" value="Genomic_DNA"/>
</dbReference>
<evidence type="ECO:0000313" key="2">
    <source>
        <dbReference type="EMBL" id="MBP2416458.1"/>
    </source>
</evidence>
<evidence type="ECO:0000259" key="1">
    <source>
        <dbReference type="Pfam" id="PF00293"/>
    </source>
</evidence>
<gene>
    <name evidence="2" type="ORF">JOF54_001380</name>
</gene>
<accession>A0ABS4Z897</accession>
<evidence type="ECO:0000313" key="3">
    <source>
        <dbReference type="Proteomes" id="UP000758168"/>
    </source>
</evidence>
<dbReference type="Proteomes" id="UP000758168">
    <property type="component" value="Unassembled WGS sequence"/>
</dbReference>
<dbReference type="SUPFAM" id="SSF55811">
    <property type="entry name" value="Nudix"/>
    <property type="match status" value="1"/>
</dbReference>
<dbReference type="Pfam" id="PF00293">
    <property type="entry name" value="NUDIX"/>
    <property type="match status" value="1"/>
</dbReference>